<sequence length="104" mass="10714">MKVRLDVAVNASLIRIPGMLGSRVAVSETGSCTQSLHMMVAGRSAEASPGAVIVQVAAVGSPARTVLEVPSTRICQATLAVGKKFVPWTVSRPPTSASRVVKSA</sequence>
<evidence type="ECO:0000313" key="1">
    <source>
        <dbReference type="EMBL" id="SCF28545.1"/>
    </source>
</evidence>
<dbReference type="Proteomes" id="UP000198228">
    <property type="component" value="Chromosome I"/>
</dbReference>
<gene>
    <name evidence="1" type="ORF">GA0074696_4091</name>
</gene>
<dbReference type="AlphaFoldDB" id="A0A1C4Z6F7"/>
<name>A0A1C4Z6F7_9ACTN</name>
<dbReference type="EMBL" id="LT607410">
    <property type="protein sequence ID" value="SCF28545.1"/>
    <property type="molecule type" value="Genomic_DNA"/>
</dbReference>
<protein>
    <submittedName>
        <fullName evidence="1">Uncharacterized protein</fullName>
    </submittedName>
</protein>
<accession>A0A1C4Z6F7</accession>
<reference evidence="1 2" key="1">
    <citation type="submission" date="2016-06" db="EMBL/GenBank/DDBJ databases">
        <authorList>
            <person name="Kjaerup R.B."/>
            <person name="Dalgaard T.S."/>
            <person name="Juul-Madsen H.R."/>
        </authorList>
    </citation>
    <scope>NUCLEOTIDE SEQUENCE [LARGE SCALE GENOMIC DNA]</scope>
    <source>
        <strain evidence="1 2">DSM 43821</strain>
    </source>
</reference>
<proteinExistence type="predicted"/>
<evidence type="ECO:0000313" key="2">
    <source>
        <dbReference type="Proteomes" id="UP000198228"/>
    </source>
</evidence>
<dbReference type="RefSeq" id="WP_088962560.1">
    <property type="nucleotide sequence ID" value="NZ_LT607410.1"/>
</dbReference>
<organism evidence="1 2">
    <name type="scientific">Micromonospora purpureochromogenes</name>
    <dbReference type="NCBI Taxonomy" id="47872"/>
    <lineage>
        <taxon>Bacteria</taxon>
        <taxon>Bacillati</taxon>
        <taxon>Actinomycetota</taxon>
        <taxon>Actinomycetes</taxon>
        <taxon>Micromonosporales</taxon>
        <taxon>Micromonosporaceae</taxon>
        <taxon>Micromonospora</taxon>
    </lineage>
</organism>